<accession>A0A248SL01</accession>
<name>A0A248SL01_9CAUD</name>
<sequence length="71" mass="8058">MIKPNPGALRARSYNKRRQEQGDIKTTVWLKGSTNAALQILAKEEGITRDELIERLCRTHVAEKGRLLEQG</sequence>
<evidence type="ECO:0000256" key="1">
    <source>
        <dbReference type="SAM" id="MobiDB-lite"/>
    </source>
</evidence>
<reference evidence="2 3" key="1">
    <citation type="submission" date="2017-08" db="EMBL/GenBank/DDBJ databases">
        <authorList>
            <person name="de Groot N.N."/>
        </authorList>
    </citation>
    <scope>NUCLEOTIDE SEQUENCE [LARGE SCALE GENOMIC DNA]</scope>
</reference>
<dbReference type="EMBL" id="MF612073">
    <property type="protein sequence ID" value="ASV45060.1"/>
    <property type="molecule type" value="Genomic_DNA"/>
</dbReference>
<evidence type="ECO:0000313" key="3">
    <source>
        <dbReference type="Proteomes" id="UP000224252"/>
    </source>
</evidence>
<gene>
    <name evidence="2" type="ORF">SopranoGao_37</name>
</gene>
<keyword evidence="3" id="KW-1185">Reference proteome</keyword>
<feature type="region of interest" description="Disordered" evidence="1">
    <location>
        <begin position="1"/>
        <end position="20"/>
    </location>
</feature>
<proteinExistence type="predicted"/>
<dbReference type="Proteomes" id="UP000224252">
    <property type="component" value="Segment"/>
</dbReference>
<organism evidence="2 3">
    <name type="scientific">Klebsiella phage SopranoGao</name>
    <dbReference type="NCBI Taxonomy" id="2026944"/>
    <lineage>
        <taxon>Viruses</taxon>
        <taxon>Duplodnaviria</taxon>
        <taxon>Heunggongvirae</taxon>
        <taxon>Uroviricota</taxon>
        <taxon>Caudoviricetes</taxon>
        <taxon>Lastavirus</taxon>
        <taxon>Lastavirus sopranogao</taxon>
    </lineage>
</organism>
<evidence type="ECO:0000313" key="2">
    <source>
        <dbReference type="EMBL" id="ASV45060.1"/>
    </source>
</evidence>
<protein>
    <submittedName>
        <fullName evidence="2">Uncharacterized protein</fullName>
    </submittedName>
</protein>